<evidence type="ECO:0000259" key="1">
    <source>
        <dbReference type="Pfam" id="PF13362"/>
    </source>
</evidence>
<gene>
    <name evidence="2" type="ORF">EET67_24805</name>
</gene>
<dbReference type="AlphaFoldDB" id="A0A432UZ48"/>
<accession>A0A432UZ48</accession>
<proteinExistence type="predicted"/>
<dbReference type="Proteomes" id="UP000281647">
    <property type="component" value="Unassembled WGS sequence"/>
</dbReference>
<dbReference type="EMBL" id="RKST01000066">
    <property type="protein sequence ID" value="RUM95173.1"/>
    <property type="molecule type" value="Genomic_DNA"/>
</dbReference>
<evidence type="ECO:0000313" key="3">
    <source>
        <dbReference type="Proteomes" id="UP000281647"/>
    </source>
</evidence>
<organism evidence="2 3">
    <name type="scientific">Borborobacter arsenicus</name>
    <dbReference type="NCBI Taxonomy" id="1851146"/>
    <lineage>
        <taxon>Bacteria</taxon>
        <taxon>Pseudomonadati</taxon>
        <taxon>Pseudomonadota</taxon>
        <taxon>Alphaproteobacteria</taxon>
        <taxon>Hyphomicrobiales</taxon>
        <taxon>Phyllobacteriaceae</taxon>
        <taxon>Borborobacter</taxon>
    </lineage>
</organism>
<dbReference type="RefSeq" id="WP_128628849.1">
    <property type="nucleotide sequence ID" value="NZ_RKST01000066.1"/>
</dbReference>
<dbReference type="InterPro" id="IPR006171">
    <property type="entry name" value="TOPRIM_dom"/>
</dbReference>
<protein>
    <recommendedName>
        <fullName evidence="1">Toprim domain-containing protein</fullName>
    </recommendedName>
</protein>
<sequence>MTVYEAIERACAEVGILPPRRAAFGKWLNTDTLDGKKGKGDGRLIVNEHYVTAWNWQTGEKSTVALRDGISAKEQRAIAHDVAKAKEKAAHDAERAARQASSLLAQARITTHPYLAAKGFRDELVPVIGAQAVRDIGSSYLVAGSTAIIVPARRGGALTSVQLIWEDGTKKFLFGGEIAGSSHRISTGAYTWLCEGFATGLSLRAALRGLKIQATVLCCFSASNILAVARQVRGRAFVAADNDKPLPQFGGLGTGEHYAQQTGLPFAMPPVLKTDFNDMHQAESIFAVQRVLTSVMAGRRAA</sequence>
<reference evidence="2 3" key="1">
    <citation type="submission" date="2018-11" db="EMBL/GenBank/DDBJ databases">
        <title>Pseudaminobacter arsenicus sp. nov., an arsenic-resistant bacterium isolated from arsenic-rich aquifers.</title>
        <authorList>
            <person name="Mu Y."/>
        </authorList>
    </citation>
    <scope>NUCLEOTIDE SEQUENCE [LARGE SCALE GENOMIC DNA]</scope>
    <source>
        <strain evidence="2 3">CB3</strain>
    </source>
</reference>
<keyword evidence="3" id="KW-1185">Reference proteome</keyword>
<comment type="caution">
    <text evidence="2">The sequence shown here is derived from an EMBL/GenBank/DDBJ whole genome shotgun (WGS) entry which is preliminary data.</text>
</comment>
<dbReference type="Pfam" id="PF13362">
    <property type="entry name" value="Toprim_3"/>
    <property type="match status" value="1"/>
</dbReference>
<name>A0A432UZ48_9HYPH</name>
<evidence type="ECO:0000313" key="2">
    <source>
        <dbReference type="EMBL" id="RUM95173.1"/>
    </source>
</evidence>
<feature type="domain" description="Toprim" evidence="1">
    <location>
        <begin position="192"/>
        <end position="283"/>
    </location>
</feature>
<dbReference type="OrthoDB" id="7957942at2"/>